<gene>
    <name evidence="2" type="ORF">CKO13_08735</name>
</gene>
<keyword evidence="3" id="KW-1185">Reference proteome</keyword>
<reference evidence="2 3" key="1">
    <citation type="journal article" date="2020" name="Microorganisms">
        <title>Osmotic Adaptation and Compatible Solute Biosynthesis of Phototrophic Bacteria as Revealed from Genome Analyses.</title>
        <authorList>
            <person name="Imhoff J.F."/>
            <person name="Rahn T."/>
            <person name="Kunzel S."/>
            <person name="Keller A."/>
            <person name="Neulinger S.C."/>
        </authorList>
    </citation>
    <scope>NUCLEOTIDE SEQUENCE [LARGE SCALE GENOMIC DNA]</scope>
    <source>
        <strain evidence="2 3">DSM 15116</strain>
    </source>
</reference>
<proteinExistence type="predicted"/>
<name>A0ABS1EAK3_9GAMM</name>
<evidence type="ECO:0000313" key="2">
    <source>
        <dbReference type="EMBL" id="MBK1727104.1"/>
    </source>
</evidence>
<comment type="caution">
    <text evidence="2">The sequence shown here is derived from an EMBL/GenBank/DDBJ whole genome shotgun (WGS) entry which is preliminary data.</text>
</comment>
<dbReference type="EMBL" id="NRSH01000099">
    <property type="protein sequence ID" value="MBK1727104.1"/>
    <property type="molecule type" value="Genomic_DNA"/>
</dbReference>
<sequence>MRCAESAEPTQSQERAGPEAFPVTYRLLASCASKPVTTIQSRAAADPSFPRPAGRRRPSPTGRPELLFDPHKVRAWLAREVERGRLDPAVLGRFDWLWRHAGLLRG</sequence>
<accession>A0ABS1EAK3</accession>
<feature type="region of interest" description="Disordered" evidence="1">
    <location>
        <begin position="39"/>
        <end position="66"/>
    </location>
</feature>
<evidence type="ECO:0000256" key="1">
    <source>
        <dbReference type="SAM" id="MobiDB-lite"/>
    </source>
</evidence>
<organism evidence="2 3">
    <name type="scientific">Halorhodospira neutriphila</name>
    <dbReference type="NCBI Taxonomy" id="168379"/>
    <lineage>
        <taxon>Bacteria</taxon>
        <taxon>Pseudomonadati</taxon>
        <taxon>Pseudomonadota</taxon>
        <taxon>Gammaproteobacteria</taxon>
        <taxon>Chromatiales</taxon>
        <taxon>Ectothiorhodospiraceae</taxon>
        <taxon>Halorhodospira</taxon>
    </lineage>
</organism>
<dbReference type="Proteomes" id="UP000738126">
    <property type="component" value="Unassembled WGS sequence"/>
</dbReference>
<protein>
    <submittedName>
        <fullName evidence="2">Uncharacterized protein</fullName>
    </submittedName>
</protein>
<evidence type="ECO:0000313" key="3">
    <source>
        <dbReference type="Proteomes" id="UP000738126"/>
    </source>
</evidence>